<evidence type="ECO:0000313" key="3">
    <source>
        <dbReference type="EMBL" id="HII84073.1"/>
    </source>
</evidence>
<name>A0A7J4TKK6_9EURY</name>
<dbReference type="InterPro" id="IPR036513">
    <property type="entry name" value="STAS_dom_sf"/>
</dbReference>
<evidence type="ECO:0000313" key="4">
    <source>
        <dbReference type="Proteomes" id="UP000586031"/>
    </source>
</evidence>
<comment type="similarity">
    <text evidence="1">Belongs to the anti-sigma-factor antagonist family.</text>
</comment>
<dbReference type="SUPFAM" id="SSF52091">
    <property type="entry name" value="SpoIIaa-like"/>
    <property type="match status" value="1"/>
</dbReference>
<reference evidence="4" key="1">
    <citation type="journal article" date="2020" name="bioRxiv">
        <title>A rank-normalized archaeal taxonomy based on genome phylogeny resolves widespread incomplete and uneven classifications.</title>
        <authorList>
            <person name="Rinke C."/>
            <person name="Chuvochina M."/>
            <person name="Mussig A.J."/>
            <person name="Chaumeil P.-A."/>
            <person name="Waite D.W."/>
            <person name="Whitman W.B."/>
            <person name="Parks D.H."/>
            <person name="Hugenholtz P."/>
        </authorList>
    </citation>
    <scope>NUCLEOTIDE SEQUENCE [LARGE SCALE GENOMIC DNA]</scope>
</reference>
<gene>
    <name evidence="3" type="ORF">HA271_04365</name>
</gene>
<dbReference type="NCBIfam" id="TIGR00377">
    <property type="entry name" value="ant_ant_sig"/>
    <property type="match status" value="1"/>
</dbReference>
<feature type="domain" description="STAS" evidence="2">
    <location>
        <begin position="1"/>
        <end position="110"/>
    </location>
</feature>
<dbReference type="CDD" id="cd07043">
    <property type="entry name" value="STAS_anti-anti-sigma_factors"/>
    <property type="match status" value="1"/>
</dbReference>
<protein>
    <submittedName>
        <fullName evidence="3">STAS domain-containing protein</fullName>
    </submittedName>
</protein>
<dbReference type="AlphaFoldDB" id="A0A7J4TKK6"/>
<dbReference type="GO" id="GO:0043856">
    <property type="term" value="F:anti-sigma factor antagonist activity"/>
    <property type="evidence" value="ECO:0007669"/>
    <property type="project" value="InterPro"/>
</dbReference>
<evidence type="ECO:0000256" key="1">
    <source>
        <dbReference type="ARBA" id="ARBA00009013"/>
    </source>
</evidence>
<organism evidence="3 4">
    <name type="scientific">Methanobacterium subterraneum</name>
    <dbReference type="NCBI Taxonomy" id="59277"/>
    <lineage>
        <taxon>Archaea</taxon>
        <taxon>Methanobacteriati</taxon>
        <taxon>Methanobacteriota</taxon>
        <taxon>Methanomada group</taxon>
        <taxon>Methanobacteria</taxon>
        <taxon>Methanobacteriales</taxon>
        <taxon>Methanobacteriaceae</taxon>
        <taxon>Methanobacterium</taxon>
    </lineage>
</organism>
<dbReference type="PROSITE" id="PS50801">
    <property type="entry name" value="STAS"/>
    <property type="match status" value="1"/>
</dbReference>
<proteinExistence type="inferred from homology"/>
<dbReference type="Gene3D" id="3.30.750.24">
    <property type="entry name" value="STAS domain"/>
    <property type="match status" value="1"/>
</dbReference>
<dbReference type="InterPro" id="IPR045544">
    <property type="entry name" value="TCAD9"/>
</dbReference>
<dbReference type="PANTHER" id="PTHR33495:SF2">
    <property type="entry name" value="ANTI-SIGMA FACTOR ANTAGONIST TM_1081-RELATED"/>
    <property type="match status" value="1"/>
</dbReference>
<dbReference type="Pfam" id="PF19974">
    <property type="entry name" value="TCAD9"/>
    <property type="match status" value="2"/>
</dbReference>
<dbReference type="Pfam" id="PF01740">
    <property type="entry name" value="STAS"/>
    <property type="match status" value="1"/>
</dbReference>
<dbReference type="InterPro" id="IPR003658">
    <property type="entry name" value="Anti-sigma_ant"/>
</dbReference>
<comment type="caution">
    <text evidence="3">The sequence shown here is derived from an EMBL/GenBank/DDBJ whole genome shotgun (WGS) entry which is preliminary data.</text>
</comment>
<dbReference type="EMBL" id="DUHE01000130">
    <property type="protein sequence ID" value="HII84073.1"/>
    <property type="molecule type" value="Genomic_DNA"/>
</dbReference>
<dbReference type="SUPFAM" id="SSF56112">
    <property type="entry name" value="Protein kinase-like (PK-like)"/>
    <property type="match status" value="1"/>
</dbReference>
<accession>A0A7J4TKK6</accession>
<dbReference type="Proteomes" id="UP000586031">
    <property type="component" value="Unassembled WGS sequence"/>
</dbReference>
<sequence length="818" mass="92670">MEINSERVEGVLVIKPEGRLDAYGALELNESLEMLITDKDVVVIFNMTGVSYLSSGGIRSLLGAERTLKERGGGIHLCNLNQYPLDVLKMAGFDQIFSLHPTMEDALDVQVTPTGSEPVEMDELKMDDLPHYDDEPVSLTLLESSTTNSKLSVVGDISKVLKATLGEDDIYSRKFSDTEYSIGLGGLGEKMRDFLEIMGEMITIGGTMVWLPTDGHDTPDFLIPAKDTGMVTIHTGFNVALDGNFQNILFAESKSIEGFTMDELYSSFFHMAREMNPSFKGIISLAIQADIGEFYRSGIKISPIKKFTPKNHEMIMHQDNIKSWMNISTKPMFQGETMVSFGVGVDLESDLSCFDEDVLGSLFYMHPANIGNKKMLLHNHAVVFKHIPLEKKTDLDHQIRTIVQEGEFLDMSHLLDNSRMKSALIGVSYISDIAFEKNQEITFHGECEGWNDTFTEITGKMFPDSTEILLTPITGGYSGSAVFKVDAWDRSGRKEMPFVMKLGPWFELGDELRGYEDHVKRYIQNNATQIIDHRKIGECGGLLYNFVGINGGESTINTLEDYYHSHDTGEVLTALDKLFRNVLRSWYGQPKLKELFLYEEYDFFFQYDNIKAFTSQKFGVSSSEKYVDLPYNLGKSINPLYFVEKVMDERRSKAVSAYETSTHGDLNLRNVLLDDDLNLWLIDFASTRYSHILRDVAKLETAFKLECVDIDSLEKLKYILELEEDFINAENLSDIPEIPLKSTETQLNFDNSDVIKAFQCIRRVREYGNMVTLLDEDISQYLLGLLSYTLSAVSFISLNDYEKEYAWISSSLICQRLI</sequence>
<dbReference type="InterPro" id="IPR011009">
    <property type="entry name" value="Kinase-like_dom_sf"/>
</dbReference>
<evidence type="ECO:0000259" key="2">
    <source>
        <dbReference type="PROSITE" id="PS50801"/>
    </source>
</evidence>
<dbReference type="Gene3D" id="3.90.1200.10">
    <property type="match status" value="1"/>
</dbReference>
<dbReference type="InterPro" id="IPR002645">
    <property type="entry name" value="STAS_dom"/>
</dbReference>
<dbReference type="PANTHER" id="PTHR33495">
    <property type="entry name" value="ANTI-SIGMA FACTOR ANTAGONIST TM_1081-RELATED-RELATED"/>
    <property type="match status" value="1"/>
</dbReference>